<dbReference type="PANTHER" id="PTHR15678:SF6">
    <property type="entry name" value="BRIDGE-LIKE LIPID TRANSFER PROTEIN FAMILY MEMBER 2"/>
    <property type="match status" value="1"/>
</dbReference>
<accession>A0AA36CRS7</accession>
<dbReference type="Proteomes" id="UP001177023">
    <property type="component" value="Unassembled WGS sequence"/>
</dbReference>
<organism evidence="4 5">
    <name type="scientific">Mesorhabditis spiculigera</name>
    <dbReference type="NCBI Taxonomy" id="96644"/>
    <lineage>
        <taxon>Eukaryota</taxon>
        <taxon>Metazoa</taxon>
        <taxon>Ecdysozoa</taxon>
        <taxon>Nematoda</taxon>
        <taxon>Chromadorea</taxon>
        <taxon>Rhabditida</taxon>
        <taxon>Rhabditina</taxon>
        <taxon>Rhabditomorpha</taxon>
        <taxon>Rhabditoidea</taxon>
        <taxon>Rhabditidae</taxon>
        <taxon>Mesorhabditinae</taxon>
        <taxon>Mesorhabditis</taxon>
    </lineage>
</organism>
<gene>
    <name evidence="4" type="ORF">MSPICULIGERA_LOCUS12470</name>
</gene>
<proteinExistence type="predicted"/>
<dbReference type="Pfam" id="PF10344">
    <property type="entry name" value="Hobbit"/>
    <property type="match status" value="2"/>
</dbReference>
<dbReference type="InterPro" id="IPR019441">
    <property type="entry name" value="FMP27/BLTP2/Hobbit_GFWDK_RBG"/>
</dbReference>
<evidence type="ECO:0000313" key="5">
    <source>
        <dbReference type="Proteomes" id="UP001177023"/>
    </source>
</evidence>
<comment type="caution">
    <text evidence="4">The sequence shown here is derived from an EMBL/GenBank/DDBJ whole genome shotgun (WGS) entry which is preliminary data.</text>
</comment>
<evidence type="ECO:0000256" key="1">
    <source>
        <dbReference type="SAM" id="Coils"/>
    </source>
</evidence>
<dbReference type="PANTHER" id="PTHR15678">
    <property type="entry name" value="ANTIGEN MLAA-22-RELATED"/>
    <property type="match status" value="1"/>
</dbReference>
<keyword evidence="1" id="KW-0175">Coiled coil</keyword>
<name>A0AA36CRS7_9BILA</name>
<evidence type="ECO:0000313" key="4">
    <source>
        <dbReference type="EMBL" id="CAJ0574129.1"/>
    </source>
</evidence>
<dbReference type="SMART" id="SM01214">
    <property type="entry name" value="Fmp27_GFWDK"/>
    <property type="match status" value="1"/>
</dbReference>
<keyword evidence="5" id="KW-1185">Reference proteome</keyword>
<feature type="coiled-coil region" evidence="1">
    <location>
        <begin position="1781"/>
        <end position="1808"/>
    </location>
</feature>
<feature type="domain" description="FMP27/BLTP2/Hobbit GFWDK motif-containing RBG unit" evidence="3">
    <location>
        <begin position="976"/>
        <end position="1107"/>
    </location>
</feature>
<dbReference type="EMBL" id="CATQJA010002626">
    <property type="protein sequence ID" value="CAJ0574129.1"/>
    <property type="molecule type" value="Genomic_DNA"/>
</dbReference>
<evidence type="ECO:0000259" key="3">
    <source>
        <dbReference type="SMART" id="SM01214"/>
    </source>
</evidence>
<feature type="region of interest" description="Disordered" evidence="2">
    <location>
        <begin position="1438"/>
        <end position="1461"/>
    </location>
</feature>
<sequence>MYLTILLLIITAFIWVLFRYSAWLISRVLSIFSGSHISVGGFSRFGLLDVRVRLRSGVTFHVDAVQLRFFPQKFSKPISVELGDVRIEADEQELRREATNRGSKRPRPESSSRSSRTASLLAQYSALYINRTHVVVLEWLPECMVHCTVDDFSVEAFRTQGKIIRRKTSHPAPPLVEFGFQLKLSLDTLEGLLRKVAMEMKDPILSVSQGVFQLTKREPIEESPEEISPLLAEQKKENKSLELVRQVSEVSVGLKNMTLRYLAQDGRVLQLSVKATGVKRLGETAEARVDGLLLADQGGKSTLRTALLQVKGHGTESLLEIRISSDSVHTALRIADLLWWRAHFIGVLDQRDSQRKSPASKLTKNAGLSLSFFMEIEQMACDVTDMDGVQSRLSISFFTFTKGKGHLELGVDSLFVASSQTSGGQHRPAPSFDVHHWGQTLYIGVALLQINETSHGIGALLGVDDCKIEWSDKLAHQVGKILTNLNAANEPERPKETLPKSVAIKARLKRGAVFASAKEATFLAVLTDEVAMVTQQLGTELTVSVRNARLGVGPVLAGTPFQLEILRIAGKFIPRKDDDGSAVSRCWSQAKKDEHRAARRAHAEEIYRRRGVELCGLCETVSLSIASNTALRDLLMTASGEFYVNWSPLIHRALTHIYKYTKSCLSISRKPSSAKPAEIIPLQVRIVTRFPVTLDLSLPRAHRMVWRVPSLNFETHANGFTASAPELTITCTGNRVLNVTKVLIQKRSHCPKMEAARREFGDLQLDSNTVWTWAADQFHFILPFEFSFAVIFSEFINAFKWIKIIHDIKPKPFTKDSPLPADIKIEINELRLELEDDPFETSLQANYELMEDEVYECERRRQMLAERLATVKKLNPLLPQAKIDELFASLLEKNSAIYIERWRKQPPERRPLFASEWRKFRIHAFADPSFHGTERCQALIQEFDPVSHYPSDLSFSTLWARGCEFDVESWTAQFRDYPTPYFQATDMHFFGTLVGAETIEARSMRDVPIPLNAPWETHTVKRNIAPLKFYYDMQCEAAKVDSWYGPCWEPCLSMVSLTWNNISAPSVDPSPVLPFWDKMRYLLHGRFSMLCKEVRTTMLASPDPYNSTETVEWCWENFGLDWLIGEIRIRSCLSIYVRTASKYDDSRILYLPQVRWRITLDWVCLGDPHDHHAATPCSPSRLPHCATEHDSYRAFRSKCLDLSFCFDVDAADAYGDPKEAHSSKRPHMLLYANTFRCFEFLMNTLTLTNRPVKKGPLFGSPSRSKPQLSKHFRDVKIVVNFPYFHITYWMSHASDYGFRVTSDGLALSAFLRLTSTQVDKNELRRRKSFQWTQQQVTAGLGNTKVNVCGASGSTRGLWESPETLLLSLEQLHYIREEGGTKESALHRIICTDLKASWTAANRDACLVIADGVHRAHLLRSILSNDAIKILKLKTESDKQRPDQITPRDRAGEDDDMYRHRSQSEQANSLLDQLIDEASTKLVAHCEQATELPTDSLLGVLQCTADDVMMLNWQIDLLNSQLVLKGCEKDGFLLVAAARASLTQKIHRCVWRNAQLLGKRSWNAVISGMQYFAPVSISEGLNKERFRWLTREVIEEKGHDNAMDTLSNFIATGEAVGGVVQGNATSQADTPSSSSSPYVSLQRIVSRCSCEIYFCYFSEMLKTDALEEVALPLTDTDATNLNADSTVDCLTLKHNMLESSSNSAQYEMVVDIINNLVLFVDPKKKEVAEHRRRLRFECQMMNMQQMRESIVEQQTELREIVAMGRSIERQIHYVDTLPEGDRDREAHRRKELATEMEEFKQQQLEVSDQLAIFISCYKQRQVEQLRAAAVSARVEPDQQAPVARRFEVCFEDCIWKLTESDGQIGVAQLQIRNFLYTRLMRIDNSGEHLFEVGTIRVTNLLRDKMDTNYRDTLHRDERVTHHQPAIRVILRDMPPVAGICVKEHFEVNISPMVAQITYRFFDGIMGFFFPGQNIHNQEEIDTNQEEGNQKMSLTRRFANIRSSKTGAQYERKQSAPVIHTRQNTNNSRNSDRLDDIDRMRERADKNNLFVYIKITEVPFVVSYKGKKDKNLLDVDRFHFLFPLCEYHERSWTWLDVSLAVKQRVRRVLLQQFMKQKLLRNRLVGGGPDPFEGVTEDDKKRIALGTTSNNDKKKKK</sequence>
<evidence type="ECO:0000256" key="2">
    <source>
        <dbReference type="SAM" id="MobiDB-lite"/>
    </source>
</evidence>
<feature type="region of interest" description="Disordered" evidence="2">
    <location>
        <begin position="95"/>
        <end position="116"/>
    </location>
</feature>
<protein>
    <recommendedName>
        <fullName evidence="3">FMP27/BLTP2/Hobbit GFWDK motif-containing RBG unit domain-containing protein</fullName>
    </recommendedName>
</protein>
<reference evidence="4" key="1">
    <citation type="submission" date="2023-06" db="EMBL/GenBank/DDBJ databases">
        <authorList>
            <person name="Delattre M."/>
        </authorList>
    </citation>
    <scope>NUCLEOTIDE SEQUENCE</scope>
    <source>
        <strain evidence="4">AF72</strain>
    </source>
</reference>
<dbReference type="InterPro" id="IPR045167">
    <property type="entry name" value="Hobbit"/>
</dbReference>
<feature type="non-terminal residue" evidence="4">
    <location>
        <position position="1"/>
    </location>
</feature>